<reference evidence="6" key="2">
    <citation type="submission" date="2023-01" db="EMBL/GenBank/DDBJ databases">
        <authorList>
            <person name="Sun Q."/>
            <person name="Evtushenko L."/>
        </authorList>
    </citation>
    <scope>NUCLEOTIDE SEQUENCE</scope>
    <source>
        <strain evidence="6">VKM Ac-2007</strain>
    </source>
</reference>
<dbReference type="PANTHER" id="PTHR30055:SF234">
    <property type="entry name" value="HTH-TYPE TRANSCRIPTIONAL REGULATOR BETI"/>
    <property type="match status" value="1"/>
</dbReference>
<dbReference type="Pfam" id="PF00440">
    <property type="entry name" value="TetR_N"/>
    <property type="match status" value="1"/>
</dbReference>
<evidence type="ECO:0000256" key="3">
    <source>
        <dbReference type="ARBA" id="ARBA00023163"/>
    </source>
</evidence>
<evidence type="ECO:0000256" key="4">
    <source>
        <dbReference type="PROSITE-ProRule" id="PRU00335"/>
    </source>
</evidence>
<name>A0A9W6I4Q6_9ACTN</name>
<reference evidence="6" key="1">
    <citation type="journal article" date="2014" name="Int. J. Syst. Evol. Microbiol.">
        <title>Complete genome sequence of Corynebacterium casei LMG S-19264T (=DSM 44701T), isolated from a smear-ripened cheese.</title>
        <authorList>
            <consortium name="US DOE Joint Genome Institute (JGI-PGF)"/>
            <person name="Walter F."/>
            <person name="Albersmeier A."/>
            <person name="Kalinowski J."/>
            <person name="Ruckert C."/>
        </authorList>
    </citation>
    <scope>NUCLEOTIDE SEQUENCE</scope>
    <source>
        <strain evidence="6">VKM Ac-2007</strain>
    </source>
</reference>
<dbReference type="AlphaFoldDB" id="A0A9W6I4Q6"/>
<dbReference type="PROSITE" id="PS50977">
    <property type="entry name" value="HTH_TETR_2"/>
    <property type="match status" value="1"/>
</dbReference>
<evidence type="ECO:0000259" key="5">
    <source>
        <dbReference type="PROSITE" id="PS50977"/>
    </source>
</evidence>
<dbReference type="GO" id="GO:0003700">
    <property type="term" value="F:DNA-binding transcription factor activity"/>
    <property type="evidence" value="ECO:0007669"/>
    <property type="project" value="TreeGrafter"/>
</dbReference>
<dbReference type="PRINTS" id="PR00455">
    <property type="entry name" value="HTHTETR"/>
</dbReference>
<dbReference type="GO" id="GO:0000976">
    <property type="term" value="F:transcription cis-regulatory region binding"/>
    <property type="evidence" value="ECO:0007669"/>
    <property type="project" value="TreeGrafter"/>
</dbReference>
<keyword evidence="2 4" id="KW-0238">DNA-binding</keyword>
<dbReference type="Pfam" id="PF17754">
    <property type="entry name" value="TetR_C_14"/>
    <property type="match status" value="1"/>
</dbReference>
<evidence type="ECO:0000256" key="1">
    <source>
        <dbReference type="ARBA" id="ARBA00023015"/>
    </source>
</evidence>
<protein>
    <submittedName>
        <fullName evidence="6">TetR family transcriptional regulator</fullName>
    </submittedName>
</protein>
<comment type="caution">
    <text evidence="6">The sequence shown here is derived from an EMBL/GenBank/DDBJ whole genome shotgun (WGS) entry which is preliminary data.</text>
</comment>
<dbReference type="InterPro" id="IPR009057">
    <property type="entry name" value="Homeodomain-like_sf"/>
</dbReference>
<feature type="domain" description="HTH tetR-type" evidence="5">
    <location>
        <begin position="15"/>
        <end position="75"/>
    </location>
</feature>
<dbReference type="InterPro" id="IPR001647">
    <property type="entry name" value="HTH_TetR"/>
</dbReference>
<evidence type="ECO:0000313" key="7">
    <source>
        <dbReference type="Proteomes" id="UP001143474"/>
    </source>
</evidence>
<dbReference type="Proteomes" id="UP001143474">
    <property type="component" value="Unassembled WGS sequence"/>
</dbReference>
<accession>A0A9W6I4Q6</accession>
<sequence length="198" mass="21735">MSSPHPEGLRARKKARTRRTIQEQALRLFAERGYDETTVEQIAEASEISPSTFFRYFPTKEDVVVQDDYDSLLMAVLASQPVDLAPIPALRATVHDAFTRIPPDEEAQILARTRLQLRHAPLRAKAVDNLISTIAMLAEGIAGRMGRDTTDPLSRTAAGAVVGAMLPAVFSWAESDGARRLAETVDEALSLLEKGLRP</sequence>
<dbReference type="InterPro" id="IPR050109">
    <property type="entry name" value="HTH-type_TetR-like_transc_reg"/>
</dbReference>
<keyword evidence="7" id="KW-1185">Reference proteome</keyword>
<dbReference type="InterPro" id="IPR041347">
    <property type="entry name" value="MftR_C"/>
</dbReference>
<dbReference type="EMBL" id="BSEV01000012">
    <property type="protein sequence ID" value="GLK11658.1"/>
    <property type="molecule type" value="Genomic_DNA"/>
</dbReference>
<evidence type="ECO:0000313" key="6">
    <source>
        <dbReference type="EMBL" id="GLK11658.1"/>
    </source>
</evidence>
<dbReference type="PANTHER" id="PTHR30055">
    <property type="entry name" value="HTH-TYPE TRANSCRIPTIONAL REGULATOR RUTR"/>
    <property type="match status" value="1"/>
</dbReference>
<evidence type="ECO:0000256" key="2">
    <source>
        <dbReference type="ARBA" id="ARBA00023125"/>
    </source>
</evidence>
<dbReference type="Gene3D" id="1.10.10.60">
    <property type="entry name" value="Homeodomain-like"/>
    <property type="match status" value="1"/>
</dbReference>
<organism evidence="6 7">
    <name type="scientific">Streptosporangium carneum</name>
    <dbReference type="NCBI Taxonomy" id="47481"/>
    <lineage>
        <taxon>Bacteria</taxon>
        <taxon>Bacillati</taxon>
        <taxon>Actinomycetota</taxon>
        <taxon>Actinomycetes</taxon>
        <taxon>Streptosporangiales</taxon>
        <taxon>Streptosporangiaceae</taxon>
        <taxon>Streptosporangium</taxon>
    </lineage>
</organism>
<keyword evidence="1" id="KW-0805">Transcription regulation</keyword>
<dbReference type="RefSeq" id="WP_271220030.1">
    <property type="nucleotide sequence ID" value="NZ_BAAAVD010000020.1"/>
</dbReference>
<gene>
    <name evidence="6" type="ORF">GCM10017600_50650</name>
</gene>
<dbReference type="SUPFAM" id="SSF46689">
    <property type="entry name" value="Homeodomain-like"/>
    <property type="match status" value="1"/>
</dbReference>
<dbReference type="Gene3D" id="1.10.357.10">
    <property type="entry name" value="Tetracycline Repressor, domain 2"/>
    <property type="match status" value="1"/>
</dbReference>
<proteinExistence type="predicted"/>
<keyword evidence="3" id="KW-0804">Transcription</keyword>
<feature type="DNA-binding region" description="H-T-H motif" evidence="4">
    <location>
        <begin position="38"/>
        <end position="57"/>
    </location>
</feature>